<reference evidence="1" key="1">
    <citation type="submission" date="2020-07" db="EMBL/GenBank/DDBJ databases">
        <title>Multicomponent nature underlies the extraordinary mechanical properties of spider dragline silk.</title>
        <authorList>
            <person name="Kono N."/>
            <person name="Nakamura H."/>
            <person name="Mori M."/>
            <person name="Yoshida Y."/>
            <person name="Ohtoshi R."/>
            <person name="Malay A.D."/>
            <person name="Moran D.A.P."/>
            <person name="Tomita M."/>
            <person name="Numata K."/>
            <person name="Arakawa K."/>
        </authorList>
    </citation>
    <scope>NUCLEOTIDE SEQUENCE</scope>
</reference>
<proteinExistence type="predicted"/>
<dbReference type="EMBL" id="BMAO01005415">
    <property type="protein sequence ID" value="GFR01325.1"/>
    <property type="molecule type" value="Genomic_DNA"/>
</dbReference>
<keyword evidence="2" id="KW-1185">Reference proteome</keyword>
<dbReference type="OrthoDB" id="412981at2759"/>
<dbReference type="AlphaFoldDB" id="A0A8X6GG83"/>
<dbReference type="Proteomes" id="UP000887116">
    <property type="component" value="Unassembled WGS sequence"/>
</dbReference>
<comment type="caution">
    <text evidence="1">The sequence shown here is derived from an EMBL/GenBank/DDBJ whole genome shotgun (WGS) entry which is preliminary data.</text>
</comment>
<protein>
    <submittedName>
        <fullName evidence="1">Uncharacterized protein</fullName>
    </submittedName>
</protein>
<evidence type="ECO:0000313" key="2">
    <source>
        <dbReference type="Proteomes" id="UP000887116"/>
    </source>
</evidence>
<sequence>MTYSTLSHLSPSKTRGGFFSNTYNRCSHMAAQTHLKELQVIQNITLRMILNAPRYIPRKYIHADLKISPLNARIRELASLFFQNVPTHSNTTIAQAAIITPGLHKHAAASASLQDLF</sequence>
<name>A0A8X6GG83_TRICU</name>
<gene>
    <name evidence="1" type="ORF">TNCT_209171</name>
</gene>
<accession>A0A8X6GG83</accession>
<evidence type="ECO:0000313" key="1">
    <source>
        <dbReference type="EMBL" id="GFR01325.1"/>
    </source>
</evidence>
<organism evidence="1 2">
    <name type="scientific">Trichonephila clavata</name>
    <name type="common">Joro spider</name>
    <name type="synonym">Nephila clavata</name>
    <dbReference type="NCBI Taxonomy" id="2740835"/>
    <lineage>
        <taxon>Eukaryota</taxon>
        <taxon>Metazoa</taxon>
        <taxon>Ecdysozoa</taxon>
        <taxon>Arthropoda</taxon>
        <taxon>Chelicerata</taxon>
        <taxon>Arachnida</taxon>
        <taxon>Araneae</taxon>
        <taxon>Araneomorphae</taxon>
        <taxon>Entelegynae</taxon>
        <taxon>Araneoidea</taxon>
        <taxon>Nephilidae</taxon>
        <taxon>Trichonephila</taxon>
    </lineage>
</organism>